<feature type="domain" description="ABC transporter" evidence="5">
    <location>
        <begin position="14"/>
        <end position="253"/>
    </location>
</feature>
<dbReference type="InterPro" id="IPR015854">
    <property type="entry name" value="ABC_transpr_LolD-like"/>
</dbReference>
<dbReference type="CDD" id="cd00038">
    <property type="entry name" value="CAP_ED"/>
    <property type="match status" value="1"/>
</dbReference>
<evidence type="ECO:0000259" key="4">
    <source>
        <dbReference type="PROSITE" id="PS50042"/>
    </source>
</evidence>
<dbReference type="InterPro" id="IPR027417">
    <property type="entry name" value="P-loop_NTPase"/>
</dbReference>
<reference evidence="6 7" key="1">
    <citation type="submission" date="2015-07" db="EMBL/GenBank/DDBJ databases">
        <title>Genome sequence of Ornatilinea apprima DSM 23815.</title>
        <authorList>
            <person name="Hemp J."/>
            <person name="Ward L.M."/>
            <person name="Pace L.A."/>
            <person name="Fischer W.W."/>
        </authorList>
    </citation>
    <scope>NUCLEOTIDE SEQUENCE [LARGE SCALE GENOMIC DNA]</scope>
    <source>
        <strain evidence="6 7">P3M-1</strain>
    </source>
</reference>
<dbReference type="CDD" id="cd03255">
    <property type="entry name" value="ABC_MJ0796_LolCDE_FtsE"/>
    <property type="match status" value="1"/>
</dbReference>
<dbReference type="PANTHER" id="PTHR24220:SF86">
    <property type="entry name" value="ABC TRANSPORTER ABCH.1"/>
    <property type="match status" value="1"/>
</dbReference>
<dbReference type="GO" id="GO:0022857">
    <property type="term" value="F:transmembrane transporter activity"/>
    <property type="evidence" value="ECO:0007669"/>
    <property type="project" value="TreeGrafter"/>
</dbReference>
<evidence type="ECO:0000256" key="2">
    <source>
        <dbReference type="ARBA" id="ARBA00022741"/>
    </source>
</evidence>
<evidence type="ECO:0000256" key="3">
    <source>
        <dbReference type="ARBA" id="ARBA00022840"/>
    </source>
</evidence>
<dbReference type="SUPFAM" id="SSF52540">
    <property type="entry name" value="P-loop containing nucleoside triphosphate hydrolases"/>
    <property type="match status" value="1"/>
</dbReference>
<evidence type="ECO:0000259" key="5">
    <source>
        <dbReference type="PROSITE" id="PS50893"/>
    </source>
</evidence>
<feature type="domain" description="Cyclic nucleotide-binding" evidence="4">
    <location>
        <begin position="239"/>
        <end position="360"/>
    </location>
</feature>
<dbReference type="PRINTS" id="PR00103">
    <property type="entry name" value="CAMPKINASE"/>
</dbReference>
<dbReference type="InterPro" id="IPR003593">
    <property type="entry name" value="AAA+_ATPase"/>
</dbReference>
<dbReference type="InterPro" id="IPR014710">
    <property type="entry name" value="RmlC-like_jellyroll"/>
</dbReference>
<dbReference type="SMART" id="SM00100">
    <property type="entry name" value="cNMP"/>
    <property type="match status" value="1"/>
</dbReference>
<dbReference type="InterPro" id="IPR000595">
    <property type="entry name" value="cNMP-bd_dom"/>
</dbReference>
<dbReference type="Gene3D" id="2.60.120.10">
    <property type="entry name" value="Jelly Rolls"/>
    <property type="match status" value="1"/>
</dbReference>
<dbReference type="PROSITE" id="PS50893">
    <property type="entry name" value="ABC_TRANSPORTER_2"/>
    <property type="match status" value="1"/>
</dbReference>
<dbReference type="Pfam" id="PF00027">
    <property type="entry name" value="cNMP_binding"/>
    <property type="match status" value="1"/>
</dbReference>
<comment type="caution">
    <text evidence="6">The sequence shown here is derived from an EMBL/GenBank/DDBJ whole genome shotgun (WGS) entry which is preliminary data.</text>
</comment>
<keyword evidence="1" id="KW-0813">Transport</keyword>
<evidence type="ECO:0000256" key="1">
    <source>
        <dbReference type="ARBA" id="ARBA00022448"/>
    </source>
</evidence>
<dbReference type="InterPro" id="IPR018490">
    <property type="entry name" value="cNMP-bd_dom_sf"/>
</dbReference>
<dbReference type="EMBL" id="LGCL01000019">
    <property type="protein sequence ID" value="KPL78362.1"/>
    <property type="molecule type" value="Genomic_DNA"/>
</dbReference>
<dbReference type="GO" id="GO:0005886">
    <property type="term" value="C:plasma membrane"/>
    <property type="evidence" value="ECO:0007669"/>
    <property type="project" value="TreeGrafter"/>
</dbReference>
<dbReference type="PANTHER" id="PTHR24220">
    <property type="entry name" value="IMPORT ATP-BINDING PROTEIN"/>
    <property type="match status" value="1"/>
</dbReference>
<evidence type="ECO:0000313" key="7">
    <source>
        <dbReference type="Proteomes" id="UP000050417"/>
    </source>
</evidence>
<dbReference type="InterPro" id="IPR017871">
    <property type="entry name" value="ABC_transporter-like_CS"/>
</dbReference>
<keyword evidence="2" id="KW-0547">Nucleotide-binding</keyword>
<evidence type="ECO:0000313" key="6">
    <source>
        <dbReference type="EMBL" id="KPL78362.1"/>
    </source>
</evidence>
<dbReference type="SMART" id="SM00382">
    <property type="entry name" value="AAA"/>
    <property type="match status" value="1"/>
</dbReference>
<gene>
    <name evidence="6" type="ORF">ADN00_07725</name>
</gene>
<dbReference type="PROSITE" id="PS00211">
    <property type="entry name" value="ABC_TRANSPORTER_1"/>
    <property type="match status" value="1"/>
</dbReference>
<protein>
    <submittedName>
        <fullName evidence="6">Cyclic nucleotide-binding protein</fullName>
    </submittedName>
</protein>
<organism evidence="6 7">
    <name type="scientific">Ornatilinea apprima</name>
    <dbReference type="NCBI Taxonomy" id="1134406"/>
    <lineage>
        <taxon>Bacteria</taxon>
        <taxon>Bacillati</taxon>
        <taxon>Chloroflexota</taxon>
        <taxon>Anaerolineae</taxon>
        <taxon>Anaerolineales</taxon>
        <taxon>Anaerolineaceae</taxon>
        <taxon>Ornatilinea</taxon>
    </lineage>
</organism>
<keyword evidence="7" id="KW-1185">Reference proteome</keyword>
<dbReference type="InterPro" id="IPR003439">
    <property type="entry name" value="ABC_transporter-like_ATP-bd"/>
</dbReference>
<keyword evidence="3" id="KW-0067">ATP-binding</keyword>
<accession>A0A0N8GNK6</accession>
<dbReference type="GO" id="GO:0016887">
    <property type="term" value="F:ATP hydrolysis activity"/>
    <property type="evidence" value="ECO:0007669"/>
    <property type="project" value="InterPro"/>
</dbReference>
<proteinExistence type="predicted"/>
<dbReference type="FunFam" id="3.40.50.300:FF:000032">
    <property type="entry name" value="Export ABC transporter ATP-binding protein"/>
    <property type="match status" value="1"/>
</dbReference>
<dbReference type="AlphaFoldDB" id="A0A0N8GNK6"/>
<name>A0A0N8GNK6_9CHLR</name>
<dbReference type="GO" id="GO:0098796">
    <property type="term" value="C:membrane protein complex"/>
    <property type="evidence" value="ECO:0007669"/>
    <property type="project" value="UniProtKB-ARBA"/>
</dbReference>
<sequence length="373" mass="41242">MPVVQTTGESQPIVRIRDLVKTYSSTAGDFTVLKNIHVDFYPGEFVGVIGKSGSGKSTLINMITGIDRPTQGEVYVGNVAVHSMSENEMAIWRGRNMGIVFQFFQLLPMLSLLENVMLPMDFCNMYSVPERYERAMYLLRMVEMQDHANKLPSAISGGQQQRVAIARALANDPPVIVADEPTGNLDSKTAEAVFAMFEQLIDRGKTIVMVTHDSSLAKRVTRTVLIADGEVVNEYVFRAMPTLTHQQMLHVTKELVPMTFEPGQVIMRESDPGDHFYIVTEGEVEIALKRPDGVDVVVTRLGPGKYFGEIELMQDRSAVATVRAAASGVKVAALDHADFDALLAESEQTRNAMEYNASKHLNENVSARDGEKL</sequence>
<dbReference type="InterPro" id="IPR017911">
    <property type="entry name" value="MacB-like_ATP-bd"/>
</dbReference>
<dbReference type="SUPFAM" id="SSF51206">
    <property type="entry name" value="cAMP-binding domain-like"/>
    <property type="match status" value="1"/>
</dbReference>
<dbReference type="Proteomes" id="UP000050417">
    <property type="component" value="Unassembled WGS sequence"/>
</dbReference>
<dbReference type="STRING" id="1134406.ADN00_07725"/>
<dbReference type="Pfam" id="PF00005">
    <property type="entry name" value="ABC_tran"/>
    <property type="match status" value="1"/>
</dbReference>
<dbReference type="GO" id="GO:0005524">
    <property type="term" value="F:ATP binding"/>
    <property type="evidence" value="ECO:0007669"/>
    <property type="project" value="UniProtKB-KW"/>
</dbReference>
<dbReference type="Gene3D" id="3.40.50.300">
    <property type="entry name" value="P-loop containing nucleotide triphosphate hydrolases"/>
    <property type="match status" value="1"/>
</dbReference>
<dbReference type="PROSITE" id="PS50042">
    <property type="entry name" value="CNMP_BINDING_3"/>
    <property type="match status" value="1"/>
</dbReference>